<gene>
    <name evidence="5" type="primary">ydaF_1</name>
    <name evidence="5" type="ORF">WG78_03745</name>
</gene>
<evidence type="ECO:0000256" key="1">
    <source>
        <dbReference type="ARBA" id="ARBA00022679"/>
    </source>
</evidence>
<sequence length="185" mass="20294">MPAPPLSTVRLELHPATAEDAAAVLAWQRANRTHLQAWEPLRADAFYTLEAQRARLQAQADATASGAALHWLIVCKQRDVLIGECALTNLVRGLFQACHLGFALAASAQGQGLMAEALGSVIEHAFAELDLHRIMANYRPENLRSAQLLRRLGFEREGFARAYLKINGQWADHVLTSLLNPAHAS</sequence>
<evidence type="ECO:0000313" key="5">
    <source>
        <dbReference type="EMBL" id="KPC54654.1"/>
    </source>
</evidence>
<dbReference type="SUPFAM" id="SSF55729">
    <property type="entry name" value="Acyl-CoA N-acyltransferases (Nat)"/>
    <property type="match status" value="1"/>
</dbReference>
<reference evidence="5 6" key="1">
    <citation type="submission" date="2015-07" db="EMBL/GenBank/DDBJ databases">
        <title>Draft genome sequence of the Amantichitinum ursilacus IGB-41, a new chitin-degrading bacterium.</title>
        <authorList>
            <person name="Kirstahler P."/>
            <person name="Guenther M."/>
            <person name="Grumaz C."/>
            <person name="Rupp S."/>
            <person name="Zibek S."/>
            <person name="Sohn K."/>
        </authorList>
    </citation>
    <scope>NUCLEOTIDE SEQUENCE [LARGE SCALE GENOMIC DNA]</scope>
    <source>
        <strain evidence="5 6">IGB-41</strain>
    </source>
</reference>
<dbReference type="PROSITE" id="PS51186">
    <property type="entry name" value="GNAT"/>
    <property type="match status" value="1"/>
</dbReference>
<organism evidence="5 6">
    <name type="scientific">Amantichitinum ursilacus</name>
    <dbReference type="NCBI Taxonomy" id="857265"/>
    <lineage>
        <taxon>Bacteria</taxon>
        <taxon>Pseudomonadati</taxon>
        <taxon>Pseudomonadota</taxon>
        <taxon>Betaproteobacteria</taxon>
        <taxon>Neisseriales</taxon>
        <taxon>Chitinibacteraceae</taxon>
        <taxon>Amantichitinum</taxon>
    </lineage>
</organism>
<protein>
    <submittedName>
        <fullName evidence="5">Putative ribosomal N-acetyltransferase YdaF</fullName>
        <ecNumber evidence="5">2.3.1.-</ecNumber>
    </submittedName>
</protein>
<comment type="similarity">
    <text evidence="3">Belongs to the acetyltransferase family. RimJ subfamily.</text>
</comment>
<evidence type="ECO:0000256" key="3">
    <source>
        <dbReference type="ARBA" id="ARBA00038502"/>
    </source>
</evidence>
<comment type="caution">
    <text evidence="5">The sequence shown here is derived from an EMBL/GenBank/DDBJ whole genome shotgun (WGS) entry which is preliminary data.</text>
</comment>
<dbReference type="Gene3D" id="3.40.630.30">
    <property type="match status" value="1"/>
</dbReference>
<dbReference type="STRING" id="857265.WG78_03745"/>
<evidence type="ECO:0000259" key="4">
    <source>
        <dbReference type="PROSITE" id="PS51186"/>
    </source>
</evidence>
<keyword evidence="6" id="KW-1185">Reference proteome</keyword>
<dbReference type="InterPro" id="IPR000182">
    <property type="entry name" value="GNAT_dom"/>
</dbReference>
<dbReference type="GO" id="GO:0005737">
    <property type="term" value="C:cytoplasm"/>
    <property type="evidence" value="ECO:0007669"/>
    <property type="project" value="TreeGrafter"/>
</dbReference>
<dbReference type="PANTHER" id="PTHR43792">
    <property type="entry name" value="GNAT FAMILY, PUTATIVE (AFU_ORTHOLOGUE AFUA_3G00765)-RELATED-RELATED"/>
    <property type="match status" value="1"/>
</dbReference>
<accession>A0A0N0XKI9</accession>
<dbReference type="EMBL" id="LAQT01000002">
    <property type="protein sequence ID" value="KPC54654.1"/>
    <property type="molecule type" value="Genomic_DNA"/>
</dbReference>
<dbReference type="Pfam" id="PF13302">
    <property type="entry name" value="Acetyltransf_3"/>
    <property type="match status" value="1"/>
</dbReference>
<dbReference type="PANTHER" id="PTHR43792:SF8">
    <property type="entry name" value="[RIBOSOMAL PROTEIN US5]-ALANINE N-ACETYLTRANSFERASE"/>
    <property type="match status" value="1"/>
</dbReference>
<dbReference type="InterPro" id="IPR016181">
    <property type="entry name" value="Acyl_CoA_acyltransferase"/>
</dbReference>
<dbReference type="GO" id="GO:0008999">
    <property type="term" value="F:protein-N-terminal-alanine acetyltransferase activity"/>
    <property type="evidence" value="ECO:0007669"/>
    <property type="project" value="TreeGrafter"/>
</dbReference>
<feature type="domain" description="N-acetyltransferase" evidence="4">
    <location>
        <begin position="11"/>
        <end position="181"/>
    </location>
</feature>
<dbReference type="InterPro" id="IPR051531">
    <property type="entry name" value="N-acetyltransferase"/>
</dbReference>
<dbReference type="EC" id="2.3.1.-" evidence="5"/>
<keyword evidence="1 5" id="KW-0808">Transferase</keyword>
<proteinExistence type="inferred from homology"/>
<dbReference type="RefSeq" id="WP_053936436.1">
    <property type="nucleotide sequence ID" value="NZ_LAQT01000002.1"/>
</dbReference>
<evidence type="ECO:0000313" key="6">
    <source>
        <dbReference type="Proteomes" id="UP000037939"/>
    </source>
</evidence>
<dbReference type="Proteomes" id="UP000037939">
    <property type="component" value="Unassembled WGS sequence"/>
</dbReference>
<dbReference type="OrthoDB" id="9801669at2"/>
<keyword evidence="2 5" id="KW-0012">Acyltransferase</keyword>
<evidence type="ECO:0000256" key="2">
    <source>
        <dbReference type="ARBA" id="ARBA00023315"/>
    </source>
</evidence>
<dbReference type="PATRIC" id="fig|857265.3.peg.765"/>
<dbReference type="AlphaFoldDB" id="A0A0N0XKI9"/>
<name>A0A0N0XKI9_9NEIS</name>